<dbReference type="EMBL" id="SOCP01000001">
    <property type="protein sequence ID" value="TDV57467.1"/>
    <property type="molecule type" value="Genomic_DNA"/>
</dbReference>
<protein>
    <submittedName>
        <fullName evidence="4">Uncharacterized protein</fullName>
    </submittedName>
</protein>
<dbReference type="InterPro" id="IPR049532">
    <property type="entry name" value="GAP1-like_C"/>
</dbReference>
<gene>
    <name evidence="4" type="ORF">CLV71_101338</name>
</gene>
<evidence type="ECO:0000259" key="1">
    <source>
        <dbReference type="Pfam" id="PF20013"/>
    </source>
</evidence>
<sequence>MTMHQLHYTSCEDGLEGIQGFQVSAMTAGSPRPLVELAVRASAYEAGPGLAAQGDGGDLGAFPVAFGYVPSGQAATLFQSRYTGSDFTGRTGNYFAHAVLLEDADRQLGKALPIDMWRSPTWVHTRPGGTELPALDTVTPGGTTTRPKVRRFLSEPGRTGRLALMTSAVQRVLAGGRGRVVLVVRDDQTAALWLAALCQSFPRDLVLGISFLTYTSRPEDAGVLVSCTTPDVHLPTYGDFTVVDMTTNSAEEDPTRYAVLLSRLWATGDVTSASLVGWDRVSPPLAAGELDAFAVLVECATGDPVSDVPGPLLLDAVELAVRRAPGVLGDTGWRRLAGLLREAGGPVDLTRWSDLVREAVDRREPLPADLLSAYYVAALGAPERLWLPRLDAAQLDHVATSAVLPAITGTGSDVLLDRLADDPSLCAATARALEQRLAARDELVPLVEALPPRAAALLRRCRPGTRVAMLTDLVLARAGKEDRVDVLAKVAAGGDVDLSRLGAVLWPAEPSTQDAVRVLRTLSVEVLTHSRLLDRIAGAVLREADRDEQAPEQLRLVDALLEPRIAAGLAPTDVVVLRAAKLAGHFRQASPRNGSGRMVEDSLELYQSLPSKVGDRLLGSLAMFILRADAAQHRELLEQSLDVGGRRFLAAYGEKAGATLAKASPNLVAPTIVVWWSISDTRARQQLINETLAAALKRRRPKQLDKIGDLLKPTAGRLTVDVKPPNDSWAKWWRNWRSTHQRRSLLDRLGLRRER</sequence>
<dbReference type="RefSeq" id="WP_133900741.1">
    <property type="nucleotide sequence ID" value="NZ_SOCP01000001.1"/>
</dbReference>
<evidence type="ECO:0000313" key="5">
    <source>
        <dbReference type="Proteomes" id="UP000294927"/>
    </source>
</evidence>
<feature type="domain" description="GTPase-associated protein 1 middle" evidence="2">
    <location>
        <begin position="151"/>
        <end position="232"/>
    </location>
</feature>
<dbReference type="InterPro" id="IPR045401">
    <property type="entry name" value="GAP1-M"/>
</dbReference>
<feature type="domain" description="GTPase-associated protein 1 N-terminal" evidence="1">
    <location>
        <begin position="4"/>
        <end position="137"/>
    </location>
</feature>
<evidence type="ECO:0000259" key="2">
    <source>
        <dbReference type="Pfam" id="PF20014"/>
    </source>
</evidence>
<dbReference type="Pfam" id="PF20013">
    <property type="entry name" value="GAP1-N2"/>
    <property type="match status" value="1"/>
</dbReference>
<accession>A0A4R7W6Y5</accession>
<name>A0A4R7W6Y5_9PSEU</name>
<organism evidence="4 5">
    <name type="scientific">Actinophytocola oryzae</name>
    <dbReference type="NCBI Taxonomy" id="502181"/>
    <lineage>
        <taxon>Bacteria</taxon>
        <taxon>Bacillati</taxon>
        <taxon>Actinomycetota</taxon>
        <taxon>Actinomycetes</taxon>
        <taxon>Pseudonocardiales</taxon>
        <taxon>Pseudonocardiaceae</taxon>
    </lineage>
</organism>
<reference evidence="4 5" key="1">
    <citation type="submission" date="2019-03" db="EMBL/GenBank/DDBJ databases">
        <title>Genomic Encyclopedia of Archaeal and Bacterial Type Strains, Phase II (KMG-II): from individual species to whole genera.</title>
        <authorList>
            <person name="Goeker M."/>
        </authorList>
    </citation>
    <scope>NUCLEOTIDE SEQUENCE [LARGE SCALE GENOMIC DNA]</scope>
    <source>
        <strain evidence="4 5">DSM 45499</strain>
    </source>
</reference>
<dbReference type="Pfam" id="PF20014">
    <property type="entry name" value="GAP1-M"/>
    <property type="match status" value="1"/>
</dbReference>
<evidence type="ECO:0000313" key="4">
    <source>
        <dbReference type="EMBL" id="TDV57467.1"/>
    </source>
</evidence>
<dbReference type="OrthoDB" id="167038at2"/>
<feature type="domain" description="GTPase-associated protein 1-like C-terminal" evidence="3">
    <location>
        <begin position="272"/>
        <end position="717"/>
    </location>
</feature>
<dbReference type="AlphaFoldDB" id="A0A4R7W6Y5"/>
<dbReference type="Pfam" id="PF20052">
    <property type="entry name" value="GAP1-C"/>
    <property type="match status" value="1"/>
</dbReference>
<proteinExistence type="predicted"/>
<dbReference type="InterPro" id="IPR045402">
    <property type="entry name" value="GAP1-N2"/>
</dbReference>
<comment type="caution">
    <text evidence="4">The sequence shown here is derived from an EMBL/GenBank/DDBJ whole genome shotgun (WGS) entry which is preliminary data.</text>
</comment>
<keyword evidence="5" id="KW-1185">Reference proteome</keyword>
<dbReference type="Proteomes" id="UP000294927">
    <property type="component" value="Unassembled WGS sequence"/>
</dbReference>
<evidence type="ECO:0000259" key="3">
    <source>
        <dbReference type="Pfam" id="PF20052"/>
    </source>
</evidence>